<dbReference type="Pfam" id="PF00816">
    <property type="entry name" value="Histone_HNS"/>
    <property type="match status" value="1"/>
</dbReference>
<evidence type="ECO:0000259" key="2">
    <source>
        <dbReference type="SMART" id="SM00528"/>
    </source>
</evidence>
<dbReference type="GO" id="GO:0003677">
    <property type="term" value="F:DNA binding"/>
    <property type="evidence" value="ECO:0007669"/>
    <property type="project" value="InterPro"/>
</dbReference>
<evidence type="ECO:0000313" key="4">
    <source>
        <dbReference type="Proteomes" id="UP000001188"/>
    </source>
</evidence>
<reference evidence="3 4" key="1">
    <citation type="journal article" date="2008" name="J. Biotechnol.">
        <title>The genome of Xanthomonas campestris pv. campestris B100 and its use for the reconstruction of metabolic pathways involved in xanthan biosynthesis.</title>
        <authorList>
            <person name="Vorholter F.J."/>
            <person name="Schneiker S."/>
            <person name="Goesmann A."/>
            <person name="Krause L."/>
            <person name="Bekel T."/>
            <person name="Kaiser O."/>
            <person name="Linke B."/>
            <person name="Patschkowski T."/>
            <person name="Ruckert C."/>
            <person name="Schmid J."/>
            <person name="Sidhu V.K."/>
            <person name="Sieber V."/>
            <person name="Tauch A."/>
            <person name="Watt S.A."/>
            <person name="Weisshaar B."/>
            <person name="Becker A."/>
            <person name="Niehaus K."/>
            <person name="Puhler A."/>
        </authorList>
    </citation>
    <scope>NUCLEOTIDE SEQUENCE [LARGE SCALE GENOMIC DNA]</scope>
    <source>
        <strain evidence="3 4">B100</strain>
    </source>
</reference>
<dbReference type="AlphaFoldDB" id="B0RRY7"/>
<dbReference type="SMART" id="SM00528">
    <property type="entry name" value="HNS"/>
    <property type="match status" value="1"/>
</dbReference>
<name>B0RRY7_XANCB</name>
<evidence type="ECO:0000256" key="1">
    <source>
        <dbReference type="SAM" id="Coils"/>
    </source>
</evidence>
<dbReference type="InterPro" id="IPR027444">
    <property type="entry name" value="H-NS_C_dom"/>
</dbReference>
<dbReference type="Proteomes" id="UP000001188">
    <property type="component" value="Chromosome"/>
</dbReference>
<organism evidence="3 4">
    <name type="scientific">Xanthomonas campestris pv. campestris (strain B100)</name>
    <dbReference type="NCBI Taxonomy" id="509169"/>
    <lineage>
        <taxon>Bacteria</taxon>
        <taxon>Pseudomonadati</taxon>
        <taxon>Pseudomonadota</taxon>
        <taxon>Gammaproteobacteria</taxon>
        <taxon>Lysobacterales</taxon>
        <taxon>Lysobacteraceae</taxon>
        <taxon>Xanthomonas</taxon>
    </lineage>
</organism>
<protein>
    <submittedName>
        <fullName evidence="3">Histone-like nucleoid-structuring protein</fullName>
    </submittedName>
</protein>
<dbReference type="HOGENOM" id="CLU_121474_0_0_6"/>
<feature type="coiled-coil region" evidence="1">
    <location>
        <begin position="67"/>
        <end position="94"/>
    </location>
</feature>
<dbReference type="Gene3D" id="3.30.160.510">
    <property type="entry name" value="Histone-like nucleoid-structuring protein H-NS"/>
    <property type="match status" value="1"/>
</dbReference>
<dbReference type="KEGG" id="xca:xcc-b100_1869"/>
<evidence type="ECO:0000313" key="3">
    <source>
        <dbReference type="EMBL" id="CAP51222.1"/>
    </source>
</evidence>
<gene>
    <name evidence="3" type="ORF">XCCB100_1869</name>
</gene>
<dbReference type="SUPFAM" id="SSF81273">
    <property type="entry name" value="H-NS histone-like proteins"/>
    <property type="match status" value="1"/>
</dbReference>
<keyword evidence="1" id="KW-0175">Coiled coil</keyword>
<proteinExistence type="predicted"/>
<accession>B0RRY7</accession>
<dbReference type="EMBL" id="AM920689">
    <property type="protein sequence ID" value="CAP51222.1"/>
    <property type="molecule type" value="Genomic_DNA"/>
</dbReference>
<sequence length="193" mass="21224">MRLAAGAARQCESTRPDPVNGPFSACVKPCPCNDHPRTSAIMARAHRAVSPLLFRGHTSVSNTSSKLDSIAQAKAKLLDELQKLEEQEKTERASEASSAHATIVSLLEQFAGHFNTKQRNDIAAYLGTTTTARKDVVKTGRSEVRPKYELPGTGETWSGRGRTPKAFAAWEGTESYKEWKAKNPDLKFPLIRE</sequence>
<feature type="domain" description="DNA-binding protein H-NS-like C-terminal" evidence="2">
    <location>
        <begin position="138"/>
        <end position="181"/>
    </location>
</feature>